<evidence type="ECO:0000313" key="3">
    <source>
        <dbReference type="Proteomes" id="UP001595912"/>
    </source>
</evidence>
<reference evidence="3" key="1">
    <citation type="journal article" date="2019" name="Int. J. Syst. Evol. Microbiol.">
        <title>The Global Catalogue of Microorganisms (GCM) 10K type strain sequencing project: providing services to taxonomists for standard genome sequencing and annotation.</title>
        <authorList>
            <consortium name="The Broad Institute Genomics Platform"/>
            <consortium name="The Broad Institute Genome Sequencing Center for Infectious Disease"/>
            <person name="Wu L."/>
            <person name="Ma J."/>
        </authorList>
    </citation>
    <scope>NUCLEOTIDE SEQUENCE [LARGE SCALE GENOMIC DNA]</scope>
    <source>
        <strain evidence="3">CGMCC 4.7152</strain>
    </source>
</reference>
<name>A0ABV9VY12_9ACTN</name>
<sequence>MHDAYDDLAPALTLATTAIQDIPQRVIEGRQALVRSLGGVIEARFWSVRRPVRDFDQPLKRDGGERIRERERCTDPERAQGINGGIWSPGQPPSDFDQGRKSAGPQVGTEPKAKWHTDECGPWGKAGEQD</sequence>
<evidence type="ECO:0000313" key="2">
    <source>
        <dbReference type="EMBL" id="MFC5000982.1"/>
    </source>
</evidence>
<protein>
    <submittedName>
        <fullName evidence="2">Uncharacterized protein</fullName>
    </submittedName>
</protein>
<feature type="compositionally biased region" description="Basic and acidic residues" evidence="1">
    <location>
        <begin position="55"/>
        <end position="78"/>
    </location>
</feature>
<evidence type="ECO:0000256" key="1">
    <source>
        <dbReference type="SAM" id="MobiDB-lite"/>
    </source>
</evidence>
<proteinExistence type="predicted"/>
<accession>A0ABV9VY12</accession>
<dbReference type="RefSeq" id="WP_380117527.1">
    <property type="nucleotide sequence ID" value="NZ_JBHSIU010000028.1"/>
</dbReference>
<feature type="region of interest" description="Disordered" evidence="1">
    <location>
        <begin position="55"/>
        <end position="130"/>
    </location>
</feature>
<organism evidence="2 3">
    <name type="scientific">Dactylosporangium cerinum</name>
    <dbReference type="NCBI Taxonomy" id="1434730"/>
    <lineage>
        <taxon>Bacteria</taxon>
        <taxon>Bacillati</taxon>
        <taxon>Actinomycetota</taxon>
        <taxon>Actinomycetes</taxon>
        <taxon>Micromonosporales</taxon>
        <taxon>Micromonosporaceae</taxon>
        <taxon>Dactylosporangium</taxon>
    </lineage>
</organism>
<dbReference type="EMBL" id="JBHSIU010000028">
    <property type="protein sequence ID" value="MFC5000982.1"/>
    <property type="molecule type" value="Genomic_DNA"/>
</dbReference>
<gene>
    <name evidence="2" type="ORF">ACFPIJ_24480</name>
</gene>
<comment type="caution">
    <text evidence="2">The sequence shown here is derived from an EMBL/GenBank/DDBJ whole genome shotgun (WGS) entry which is preliminary data.</text>
</comment>
<keyword evidence="3" id="KW-1185">Reference proteome</keyword>
<dbReference type="Proteomes" id="UP001595912">
    <property type="component" value="Unassembled WGS sequence"/>
</dbReference>